<reference evidence="1 2" key="1">
    <citation type="journal article" date="2010" name="J. Bacteriol.">
        <title>Genome sequences of Pelagibaca bermudensis HTCC2601T and Maritimibacter alkaliphilus HTCC2654T, the type strains of two marine Roseobacter genera.</title>
        <authorList>
            <person name="Thrash J.C."/>
            <person name="Cho J.C."/>
            <person name="Ferriera S."/>
            <person name="Johnson J."/>
            <person name="Vergin K.L."/>
            <person name="Giovannoni S.J."/>
        </authorList>
    </citation>
    <scope>NUCLEOTIDE SEQUENCE [LARGE SCALE GENOMIC DNA]</scope>
    <source>
        <strain evidence="2">DSM 26914 / JCM 13377 / KCTC 12554 / HTCC2601</strain>
    </source>
</reference>
<name>Q0FUM8_SALBH</name>
<proteinExistence type="predicted"/>
<dbReference type="AlphaFoldDB" id="Q0FUM8"/>
<dbReference type="RefSeq" id="WP_007803872.1">
    <property type="nucleotide sequence ID" value="NZ_DS022279.1"/>
</dbReference>
<accession>Q0FUM8</accession>
<evidence type="ECO:0000313" key="2">
    <source>
        <dbReference type="Proteomes" id="UP000006230"/>
    </source>
</evidence>
<organism evidence="1 2">
    <name type="scientific">Salipiger bermudensis (strain DSM 26914 / JCM 13377 / KCTC 12554 / HTCC2601)</name>
    <name type="common">Pelagibaca bermudensis</name>
    <dbReference type="NCBI Taxonomy" id="314265"/>
    <lineage>
        <taxon>Bacteria</taxon>
        <taxon>Pseudomonadati</taxon>
        <taxon>Pseudomonadota</taxon>
        <taxon>Alphaproteobacteria</taxon>
        <taxon>Rhodobacterales</taxon>
        <taxon>Roseobacteraceae</taxon>
        <taxon>Salipiger</taxon>
    </lineage>
</organism>
<protein>
    <submittedName>
        <fullName evidence="1">Uncharacterized protein</fullName>
    </submittedName>
</protein>
<sequence length="281" mass="30772">MTKPTNAAPQTQPDDDDRPIWLHQEGFPRAHPWRLGDYGDAGILTEEEIALLITKHGLSEPVARDLSVWLGNCLSNDEDVAINLAKVTPSITIERGVAEFGKIFASVRLLGQRLAQLDDRLSQLSPALGQSPEISTLLPALQAQVAALKKTWEEQQFDDAFNEILNTRGAVAELSPDNKRKLVDTRRMLVVESCCYAWLEAGKKVGVTTITVGPDSGKRTGPLIELIQDVARMTGDPEKPLSAETLKEDIDCFKALYAKRTENDQGLGEPTFGTGPVEDVT</sequence>
<keyword evidence="2" id="KW-1185">Reference proteome</keyword>
<dbReference type="Proteomes" id="UP000006230">
    <property type="component" value="Unassembled WGS sequence"/>
</dbReference>
<dbReference type="EMBL" id="AATQ01000003">
    <property type="protein sequence ID" value="EAU48053.1"/>
    <property type="molecule type" value="Genomic_DNA"/>
</dbReference>
<evidence type="ECO:0000313" key="1">
    <source>
        <dbReference type="EMBL" id="EAU48053.1"/>
    </source>
</evidence>
<dbReference type="eggNOG" id="ENOG5032ZDY">
    <property type="taxonomic scope" value="Bacteria"/>
</dbReference>
<gene>
    <name evidence="1" type="ORF">R2601_01400</name>
</gene>
<comment type="caution">
    <text evidence="1">The sequence shown here is derived from an EMBL/GenBank/DDBJ whole genome shotgun (WGS) entry which is preliminary data.</text>
</comment>
<dbReference type="HOGENOM" id="CLU_989898_0_0_5"/>
<dbReference type="OrthoDB" id="7876071at2"/>